<sequence>MRPRRRGFAAVLALAGLAVGAGGAAAQLPGTQFALGTGMAAVVTLDQERLFAESAFGRAVAAAVERSARALTEENRALEEDLAREERALTERRTQLPPAEFRTLAEAFDARVQAIRRRQEGRGRAIAAFRDAQRLRFFEAAVPVVAEVVAASGAVVVLDSRAIVLALDEVDITDRVLVRLDAVLGTHEVPERVPQAMPGPVPSGDGAAVGAPLDLPVPALPGSAPPETAPPGTVPPGTAAPETAPPGAALPEIAPPGTGLPEAAPPGTGLPE</sequence>
<evidence type="ECO:0000313" key="4">
    <source>
        <dbReference type="EMBL" id="MBK5927574.1"/>
    </source>
</evidence>
<evidence type="ECO:0000256" key="3">
    <source>
        <dbReference type="SAM" id="SignalP"/>
    </source>
</evidence>
<feature type="coiled-coil region" evidence="1">
    <location>
        <begin position="61"/>
        <end position="95"/>
    </location>
</feature>
<keyword evidence="3" id="KW-0732">Signal</keyword>
<evidence type="ECO:0000313" key="5">
    <source>
        <dbReference type="Proteomes" id="UP000706333"/>
    </source>
</evidence>
<dbReference type="EMBL" id="NHSD01000260">
    <property type="protein sequence ID" value="MBK5927574.1"/>
    <property type="molecule type" value="Genomic_DNA"/>
</dbReference>
<gene>
    <name evidence="4" type="ORF">CCR87_09595</name>
</gene>
<evidence type="ECO:0000256" key="1">
    <source>
        <dbReference type="SAM" id="Coils"/>
    </source>
</evidence>
<evidence type="ECO:0008006" key="6">
    <source>
        <dbReference type="Google" id="ProtNLM"/>
    </source>
</evidence>
<dbReference type="SMART" id="SM00935">
    <property type="entry name" value="OmpH"/>
    <property type="match status" value="1"/>
</dbReference>
<evidence type="ECO:0000256" key="2">
    <source>
        <dbReference type="SAM" id="MobiDB-lite"/>
    </source>
</evidence>
<dbReference type="SUPFAM" id="SSF111384">
    <property type="entry name" value="OmpH-like"/>
    <property type="match status" value="1"/>
</dbReference>
<organism evidence="4 5">
    <name type="scientific">Rhodobaculum claviforme</name>
    <dbReference type="NCBI Taxonomy" id="1549854"/>
    <lineage>
        <taxon>Bacteria</taxon>
        <taxon>Pseudomonadati</taxon>
        <taxon>Pseudomonadota</taxon>
        <taxon>Alphaproteobacteria</taxon>
        <taxon>Rhodobacterales</taxon>
        <taxon>Paracoccaceae</taxon>
        <taxon>Rhodobaculum</taxon>
    </lineage>
</organism>
<proteinExistence type="predicted"/>
<name>A0A934TK35_9RHOB</name>
<keyword evidence="5" id="KW-1185">Reference proteome</keyword>
<dbReference type="Pfam" id="PF03938">
    <property type="entry name" value="OmpH"/>
    <property type="match status" value="1"/>
</dbReference>
<accession>A0A934TK35</accession>
<reference evidence="4" key="2">
    <citation type="journal article" date="2020" name="Microorganisms">
        <title>Osmotic Adaptation and Compatible Solute Biosynthesis of Phototrophic Bacteria as Revealed from Genome Analyses.</title>
        <authorList>
            <person name="Imhoff J.F."/>
            <person name="Rahn T."/>
            <person name="Kunzel S."/>
            <person name="Keller A."/>
            <person name="Neulinger S.C."/>
        </authorList>
    </citation>
    <scope>NUCLEOTIDE SEQUENCE</scope>
    <source>
        <strain evidence="4">LMG 28126</strain>
    </source>
</reference>
<reference evidence="4" key="1">
    <citation type="submission" date="2017-05" db="EMBL/GenBank/DDBJ databases">
        <authorList>
            <person name="Imhoff J.F."/>
            <person name="Rahn T."/>
            <person name="Kuenzel S."/>
            <person name="Neulinger S.C."/>
        </authorList>
    </citation>
    <scope>NUCLEOTIDE SEQUENCE</scope>
    <source>
        <strain evidence="4">LMG 28126</strain>
    </source>
</reference>
<dbReference type="InterPro" id="IPR006311">
    <property type="entry name" value="TAT_signal"/>
</dbReference>
<dbReference type="GO" id="GO:0051082">
    <property type="term" value="F:unfolded protein binding"/>
    <property type="evidence" value="ECO:0007669"/>
    <property type="project" value="InterPro"/>
</dbReference>
<protein>
    <recommendedName>
        <fullName evidence="6">Periplasmic chaperone for outer membrane proteins Skp</fullName>
    </recommendedName>
</protein>
<dbReference type="InterPro" id="IPR005632">
    <property type="entry name" value="Chaperone_Skp"/>
</dbReference>
<feature type="compositionally biased region" description="Pro residues" evidence="2">
    <location>
        <begin position="223"/>
        <end position="234"/>
    </location>
</feature>
<dbReference type="RefSeq" id="WP_201157335.1">
    <property type="nucleotide sequence ID" value="NZ_NHSD01000260.1"/>
</dbReference>
<feature type="compositionally biased region" description="Low complexity" evidence="2">
    <location>
        <begin position="235"/>
        <end position="252"/>
    </location>
</feature>
<keyword evidence="1" id="KW-0175">Coiled coil</keyword>
<feature type="chain" id="PRO_5036876141" description="Periplasmic chaperone for outer membrane proteins Skp" evidence="3">
    <location>
        <begin position="27"/>
        <end position="272"/>
    </location>
</feature>
<dbReference type="InterPro" id="IPR024930">
    <property type="entry name" value="Skp_dom_sf"/>
</dbReference>
<feature type="signal peptide" evidence="3">
    <location>
        <begin position="1"/>
        <end position="26"/>
    </location>
</feature>
<comment type="caution">
    <text evidence="4">The sequence shown here is derived from an EMBL/GenBank/DDBJ whole genome shotgun (WGS) entry which is preliminary data.</text>
</comment>
<dbReference type="PROSITE" id="PS51318">
    <property type="entry name" value="TAT"/>
    <property type="match status" value="1"/>
</dbReference>
<feature type="region of interest" description="Disordered" evidence="2">
    <location>
        <begin position="191"/>
        <end position="272"/>
    </location>
</feature>
<dbReference type="AlphaFoldDB" id="A0A934TK35"/>
<dbReference type="Proteomes" id="UP000706333">
    <property type="component" value="Unassembled WGS sequence"/>
</dbReference>
<dbReference type="Gene3D" id="3.30.910.20">
    <property type="entry name" value="Skp domain"/>
    <property type="match status" value="1"/>
</dbReference>